<proteinExistence type="predicted"/>
<dbReference type="InterPro" id="IPR035451">
    <property type="entry name" value="Ada-like_dom_sf"/>
</dbReference>
<dbReference type="AlphaFoldDB" id="A0A650EN03"/>
<dbReference type="Pfam" id="PF02805">
    <property type="entry name" value="Ada_Zn_binding"/>
    <property type="match status" value="1"/>
</dbReference>
<dbReference type="GO" id="GO:0003677">
    <property type="term" value="F:DNA binding"/>
    <property type="evidence" value="ECO:0007669"/>
    <property type="project" value="InterPro"/>
</dbReference>
<feature type="domain" description="Ada DNA repair metal-binding" evidence="3">
    <location>
        <begin position="53"/>
        <end position="100"/>
    </location>
</feature>
<evidence type="ECO:0000256" key="1">
    <source>
        <dbReference type="ARBA" id="ARBA00023159"/>
    </source>
</evidence>
<dbReference type="GO" id="GO:0006281">
    <property type="term" value="P:DNA repair"/>
    <property type="evidence" value="ECO:0007669"/>
    <property type="project" value="InterPro"/>
</dbReference>
<accession>A0A650EN03</accession>
<keyword evidence="1" id="KW-0010">Activator</keyword>
<dbReference type="InterPro" id="IPR004026">
    <property type="entry name" value="Ada_DNA_repair_Zn-bd"/>
</dbReference>
<name>A0A650EN03_9FIRM</name>
<dbReference type="GO" id="GO:0006355">
    <property type="term" value="P:regulation of DNA-templated transcription"/>
    <property type="evidence" value="ECO:0007669"/>
    <property type="project" value="InterPro"/>
</dbReference>
<evidence type="ECO:0000256" key="2">
    <source>
        <dbReference type="SAM" id="SignalP"/>
    </source>
</evidence>
<dbReference type="EMBL" id="MN577573">
    <property type="protein sequence ID" value="QGT51033.1"/>
    <property type="molecule type" value="Genomic_DNA"/>
</dbReference>
<reference evidence="4" key="1">
    <citation type="journal article" date="2020" name="J. ISSAAS">
        <title>Lactobacilli and other gastrointestinal microbiota of Peromyscus leucopus, reservoir host for agents of Lyme disease and other zoonoses in North America.</title>
        <authorList>
            <person name="Milovic A."/>
            <person name="Bassam K."/>
            <person name="Shao H."/>
            <person name="Chatzistamou I."/>
            <person name="Tufts D.M."/>
            <person name="Diuk-Wasser M."/>
            <person name="Barbour A.G."/>
        </authorList>
    </citation>
    <scope>NUCLEOTIDE SEQUENCE</scope>
    <source>
        <strain evidence="4">LL40</strain>
    </source>
</reference>
<evidence type="ECO:0000313" key="4">
    <source>
        <dbReference type="EMBL" id="QGT51033.1"/>
    </source>
</evidence>
<dbReference type="GO" id="GO:0008270">
    <property type="term" value="F:zinc ion binding"/>
    <property type="evidence" value="ECO:0007669"/>
    <property type="project" value="InterPro"/>
</dbReference>
<dbReference type="Gene3D" id="3.40.10.10">
    <property type="entry name" value="DNA Methylphosphotriester Repair Domain"/>
    <property type="match status" value="1"/>
</dbReference>
<feature type="signal peptide" evidence="2">
    <location>
        <begin position="1"/>
        <end position="23"/>
    </location>
</feature>
<evidence type="ECO:0000259" key="3">
    <source>
        <dbReference type="Pfam" id="PF02805"/>
    </source>
</evidence>
<sequence>MKQKRLFTIALCLCLLLSLAACGTPEPSTSTVTNKFDIPPFPEDDMDDPDYPYVCNYNTNLYHLTSCPDVLAQENKIFTYYKSEENAKQKGYTPCEKCLP</sequence>
<gene>
    <name evidence="4" type="ORF">Firmicute1046_1090</name>
</gene>
<dbReference type="PROSITE" id="PS51257">
    <property type="entry name" value="PROKAR_LIPOPROTEIN"/>
    <property type="match status" value="1"/>
</dbReference>
<organism evidence="4">
    <name type="scientific">uncultured Bacillota bacterium</name>
    <dbReference type="NCBI Taxonomy" id="344338"/>
    <lineage>
        <taxon>Bacteria</taxon>
        <taxon>Bacillati</taxon>
        <taxon>Bacillota</taxon>
        <taxon>environmental samples</taxon>
    </lineage>
</organism>
<keyword evidence="2" id="KW-0732">Signal</keyword>
<dbReference type="SUPFAM" id="SSF57884">
    <property type="entry name" value="Ada DNA repair protein, N-terminal domain (N-Ada 10)"/>
    <property type="match status" value="1"/>
</dbReference>
<dbReference type="GO" id="GO:0008168">
    <property type="term" value="F:methyltransferase activity"/>
    <property type="evidence" value="ECO:0007669"/>
    <property type="project" value="InterPro"/>
</dbReference>
<feature type="chain" id="PRO_5038545775" description="Ada DNA repair metal-binding domain-containing protein" evidence="2">
    <location>
        <begin position="24"/>
        <end position="100"/>
    </location>
</feature>
<protein>
    <recommendedName>
        <fullName evidence="3">Ada DNA repair metal-binding domain-containing protein</fullName>
    </recommendedName>
</protein>